<evidence type="ECO:0000256" key="3">
    <source>
        <dbReference type="ARBA" id="ARBA00023163"/>
    </source>
</evidence>
<dbReference type="AlphaFoldDB" id="A0A6G3ZWP4"/>
<evidence type="ECO:0000313" key="6">
    <source>
        <dbReference type="EMBL" id="NEW05837.1"/>
    </source>
</evidence>
<dbReference type="PANTHER" id="PTHR47506">
    <property type="entry name" value="TRANSCRIPTIONAL REGULATORY PROTEIN"/>
    <property type="match status" value="1"/>
</dbReference>
<evidence type="ECO:0000259" key="5">
    <source>
        <dbReference type="PROSITE" id="PS50977"/>
    </source>
</evidence>
<dbReference type="GO" id="GO:0003677">
    <property type="term" value="F:DNA binding"/>
    <property type="evidence" value="ECO:0007669"/>
    <property type="project" value="UniProtKB-UniRule"/>
</dbReference>
<dbReference type="InterPro" id="IPR001647">
    <property type="entry name" value="HTH_TetR"/>
</dbReference>
<dbReference type="EMBL" id="JAAIKC010000001">
    <property type="protein sequence ID" value="NEW05837.1"/>
    <property type="molecule type" value="Genomic_DNA"/>
</dbReference>
<dbReference type="PANTHER" id="PTHR47506:SF7">
    <property type="entry name" value="TRANSCRIPTIONAL REGULATORY PROTEIN"/>
    <property type="match status" value="1"/>
</dbReference>
<keyword evidence="1" id="KW-0805">Transcription regulation</keyword>
<dbReference type="Gene3D" id="1.10.10.60">
    <property type="entry name" value="Homeodomain-like"/>
    <property type="match status" value="1"/>
</dbReference>
<dbReference type="InterPro" id="IPR009057">
    <property type="entry name" value="Homeodomain-like_sf"/>
</dbReference>
<dbReference type="PROSITE" id="PS50977">
    <property type="entry name" value="HTH_TETR_2"/>
    <property type="match status" value="1"/>
</dbReference>
<evidence type="ECO:0000256" key="1">
    <source>
        <dbReference type="ARBA" id="ARBA00023015"/>
    </source>
</evidence>
<feature type="domain" description="HTH tetR-type" evidence="5">
    <location>
        <begin position="9"/>
        <end position="69"/>
    </location>
</feature>
<keyword evidence="3" id="KW-0804">Transcription</keyword>
<accession>A0A6G3ZWP4</accession>
<gene>
    <name evidence="6" type="ORF">GK047_07375</name>
</gene>
<dbReference type="PRINTS" id="PR00455">
    <property type="entry name" value="HTHTETR"/>
</dbReference>
<dbReference type="InterPro" id="IPR023772">
    <property type="entry name" value="DNA-bd_HTH_TetR-type_CS"/>
</dbReference>
<name>A0A6G3ZWP4_9BACL</name>
<organism evidence="6">
    <name type="scientific">Paenibacillus sp. SYP-B3998</name>
    <dbReference type="NCBI Taxonomy" id="2678564"/>
    <lineage>
        <taxon>Bacteria</taxon>
        <taxon>Bacillati</taxon>
        <taxon>Bacillota</taxon>
        <taxon>Bacilli</taxon>
        <taxon>Bacillales</taxon>
        <taxon>Paenibacillaceae</taxon>
        <taxon>Paenibacillus</taxon>
    </lineage>
</organism>
<protein>
    <submittedName>
        <fullName evidence="6">TetR/AcrR family transcriptional regulator</fullName>
    </submittedName>
</protein>
<keyword evidence="2 4" id="KW-0238">DNA-binding</keyword>
<sequence>MPYTKTHKMEVRRKILKSATQAFRISGIKEVSVPQIMKGAGLTHGGFYAHFESKDQLVAEACRNAIEETITLLRNSADKSPENEKIQTVIEHYLSTVHRDKLEESCIIPTLSVEISRSSGEVRQVFTEEITRFFSFISGLLGNNDQKSMALISTMIGSLLLARSVNDPELSAKILTASKSYVKELVSV</sequence>
<dbReference type="SUPFAM" id="SSF46689">
    <property type="entry name" value="Homeodomain-like"/>
    <property type="match status" value="1"/>
</dbReference>
<dbReference type="PROSITE" id="PS01081">
    <property type="entry name" value="HTH_TETR_1"/>
    <property type="match status" value="1"/>
</dbReference>
<comment type="caution">
    <text evidence="6">The sequence shown here is derived from an EMBL/GenBank/DDBJ whole genome shotgun (WGS) entry which is preliminary data.</text>
</comment>
<dbReference type="SUPFAM" id="SSF48498">
    <property type="entry name" value="Tetracyclin repressor-like, C-terminal domain"/>
    <property type="match status" value="1"/>
</dbReference>
<feature type="DNA-binding region" description="H-T-H motif" evidence="4">
    <location>
        <begin position="32"/>
        <end position="51"/>
    </location>
</feature>
<dbReference type="RefSeq" id="WP_163943230.1">
    <property type="nucleotide sequence ID" value="NZ_JAAIKC010000001.1"/>
</dbReference>
<dbReference type="Gene3D" id="1.10.357.10">
    <property type="entry name" value="Tetracycline Repressor, domain 2"/>
    <property type="match status" value="1"/>
</dbReference>
<reference evidence="6" key="1">
    <citation type="submission" date="2020-02" db="EMBL/GenBank/DDBJ databases">
        <authorList>
            <person name="Shen X.-R."/>
            <person name="Zhang Y.-X."/>
        </authorList>
    </citation>
    <scope>NUCLEOTIDE SEQUENCE</scope>
    <source>
        <strain evidence="6">SYP-B3998</strain>
    </source>
</reference>
<evidence type="ECO:0000256" key="4">
    <source>
        <dbReference type="PROSITE-ProRule" id="PRU00335"/>
    </source>
</evidence>
<evidence type="ECO:0000256" key="2">
    <source>
        <dbReference type="ARBA" id="ARBA00023125"/>
    </source>
</evidence>
<proteinExistence type="predicted"/>
<dbReference type="Pfam" id="PF00440">
    <property type="entry name" value="TetR_N"/>
    <property type="match status" value="1"/>
</dbReference>
<dbReference type="InterPro" id="IPR036271">
    <property type="entry name" value="Tet_transcr_reg_TetR-rel_C_sf"/>
</dbReference>